<dbReference type="InterPro" id="IPR003442">
    <property type="entry name" value="T6A_TsaE"/>
</dbReference>
<evidence type="ECO:0000256" key="4">
    <source>
        <dbReference type="ARBA" id="ARBA00022490"/>
    </source>
</evidence>
<dbReference type="OrthoDB" id="9815896at2"/>
<dbReference type="CDD" id="cd00009">
    <property type="entry name" value="AAA"/>
    <property type="match status" value="1"/>
</dbReference>
<dbReference type="STRING" id="267748.MMOB1320"/>
<dbReference type="Pfam" id="PF02367">
    <property type="entry name" value="TsaE"/>
    <property type="match status" value="1"/>
</dbReference>
<keyword evidence="4" id="KW-0963">Cytoplasm</keyword>
<organism evidence="11 12">
    <name type="scientific">Mycoplasma mobile (strain ATCC 43663 / 163K / NCTC 11711)</name>
    <name type="common">Mesomycoplasma mobile</name>
    <dbReference type="NCBI Taxonomy" id="267748"/>
    <lineage>
        <taxon>Bacteria</taxon>
        <taxon>Bacillati</taxon>
        <taxon>Mycoplasmatota</taxon>
        <taxon>Mycoplasmoidales</taxon>
        <taxon>Metamycoplasmataceae</taxon>
        <taxon>Mesomycoplasma</taxon>
    </lineage>
</organism>
<keyword evidence="7" id="KW-0547">Nucleotide-binding</keyword>
<comment type="subcellular location">
    <subcellularLocation>
        <location evidence="1">Cytoplasm</location>
    </subcellularLocation>
</comment>
<keyword evidence="11" id="KW-0808">Transferase</keyword>
<keyword evidence="8" id="KW-0067">ATP-binding</keyword>
<reference evidence="11 12" key="1">
    <citation type="journal article" date="2004" name="Genome Res.">
        <title>The complete genome and proteome of Mycoplasma mobile.</title>
        <authorList>
            <person name="Jaffe J.D."/>
            <person name="Stange-Thomann N."/>
            <person name="Smith C."/>
            <person name="DeCaprio D."/>
            <person name="Fisher S."/>
            <person name="Butler J."/>
            <person name="Calvo S."/>
            <person name="Elkins T."/>
            <person name="FitzGerald M.G."/>
            <person name="Hafez N."/>
            <person name="Kodira C.D."/>
            <person name="Major J."/>
            <person name="Wang S."/>
            <person name="Wilkinson J."/>
            <person name="Nicol R."/>
            <person name="Nusbaum C."/>
            <person name="Birren B."/>
            <person name="Berg H.C."/>
            <person name="Church G.M."/>
        </authorList>
    </citation>
    <scope>NUCLEOTIDE SEQUENCE [LARGE SCALE GENOMIC DNA]</scope>
    <source>
        <strain evidence="12">ATCC 43663 / 163K / NCTC 11711</strain>
    </source>
</reference>
<proteinExistence type="inferred from homology"/>
<evidence type="ECO:0000313" key="11">
    <source>
        <dbReference type="EMBL" id="AAT27618.1"/>
    </source>
</evidence>
<dbReference type="GO" id="GO:0005737">
    <property type="term" value="C:cytoplasm"/>
    <property type="evidence" value="ECO:0007669"/>
    <property type="project" value="UniProtKB-SubCell"/>
</dbReference>
<dbReference type="Proteomes" id="UP000009072">
    <property type="component" value="Chromosome"/>
</dbReference>
<dbReference type="GO" id="GO:0046872">
    <property type="term" value="F:metal ion binding"/>
    <property type="evidence" value="ECO:0007669"/>
    <property type="project" value="UniProtKB-KW"/>
</dbReference>
<evidence type="ECO:0000256" key="8">
    <source>
        <dbReference type="ARBA" id="ARBA00022840"/>
    </source>
</evidence>
<keyword evidence="6" id="KW-0479">Metal-binding</keyword>
<dbReference type="eggNOG" id="COG0802">
    <property type="taxonomic scope" value="Bacteria"/>
</dbReference>
<dbReference type="NCBIfam" id="TIGR00150">
    <property type="entry name" value="T6A_YjeE"/>
    <property type="match status" value="1"/>
</dbReference>
<evidence type="ECO:0000313" key="12">
    <source>
        <dbReference type="Proteomes" id="UP000009072"/>
    </source>
</evidence>
<protein>
    <recommendedName>
        <fullName evidence="3">tRNA threonylcarbamoyladenosine biosynthesis protein TsaE</fullName>
    </recommendedName>
    <alternativeName>
        <fullName evidence="10">t(6)A37 threonylcarbamoyladenosine biosynthesis protein TsaE</fullName>
    </alternativeName>
</protein>
<keyword evidence="11" id="KW-0418">Kinase</keyword>
<dbReference type="InterPro" id="IPR027417">
    <property type="entry name" value="P-loop_NTPase"/>
</dbReference>
<evidence type="ECO:0000256" key="10">
    <source>
        <dbReference type="ARBA" id="ARBA00032441"/>
    </source>
</evidence>
<comment type="similarity">
    <text evidence="2">Belongs to the TsaE family.</text>
</comment>
<evidence type="ECO:0000256" key="3">
    <source>
        <dbReference type="ARBA" id="ARBA00019010"/>
    </source>
</evidence>
<sequence length="131" mass="15403">MKFIIEDQKEIEKVAKFILSIFNDRPILLFGEIGTGKTTLVKAIGKELKIKELIKSPSFNKMNIYDNKIVHIDAYNLKESLDTFKDYFEDKIVIIEWADLIGDFFEDFVKVCFKIEENKRIIDVKYKSKGR</sequence>
<dbReference type="GO" id="GO:0005524">
    <property type="term" value="F:ATP binding"/>
    <property type="evidence" value="ECO:0007669"/>
    <property type="project" value="UniProtKB-KW"/>
</dbReference>
<evidence type="ECO:0000256" key="1">
    <source>
        <dbReference type="ARBA" id="ARBA00004496"/>
    </source>
</evidence>
<name>Q6KIF8_MYCM1</name>
<dbReference type="EMBL" id="AE017308">
    <property type="protein sequence ID" value="AAT27618.1"/>
    <property type="molecule type" value="Genomic_DNA"/>
</dbReference>
<gene>
    <name evidence="11" type="ordered locus">MMOB1320</name>
</gene>
<evidence type="ECO:0000256" key="9">
    <source>
        <dbReference type="ARBA" id="ARBA00022842"/>
    </source>
</evidence>
<dbReference type="KEGG" id="mmo:MMOB1320"/>
<keyword evidence="9" id="KW-0460">Magnesium</keyword>
<dbReference type="PANTHER" id="PTHR33540:SF2">
    <property type="entry name" value="TRNA THREONYLCARBAMOYLADENOSINE BIOSYNTHESIS PROTEIN TSAE"/>
    <property type="match status" value="1"/>
</dbReference>
<dbReference type="GO" id="GO:0016301">
    <property type="term" value="F:kinase activity"/>
    <property type="evidence" value="ECO:0007669"/>
    <property type="project" value="UniProtKB-KW"/>
</dbReference>
<dbReference type="GO" id="GO:0002949">
    <property type="term" value="P:tRNA threonylcarbamoyladenosine modification"/>
    <property type="evidence" value="ECO:0007669"/>
    <property type="project" value="InterPro"/>
</dbReference>
<dbReference type="HOGENOM" id="CLU_087829_5_2_14"/>
<evidence type="ECO:0000256" key="6">
    <source>
        <dbReference type="ARBA" id="ARBA00022723"/>
    </source>
</evidence>
<dbReference type="AlphaFoldDB" id="Q6KIF8"/>
<dbReference type="RefSeq" id="WP_011264652.1">
    <property type="nucleotide sequence ID" value="NC_006908.1"/>
</dbReference>
<dbReference type="Gene3D" id="3.40.50.300">
    <property type="entry name" value="P-loop containing nucleotide triphosphate hydrolases"/>
    <property type="match status" value="1"/>
</dbReference>
<evidence type="ECO:0000256" key="2">
    <source>
        <dbReference type="ARBA" id="ARBA00007599"/>
    </source>
</evidence>
<dbReference type="SUPFAM" id="SSF52540">
    <property type="entry name" value="P-loop containing nucleoside triphosphate hydrolases"/>
    <property type="match status" value="1"/>
</dbReference>
<evidence type="ECO:0000256" key="7">
    <source>
        <dbReference type="ARBA" id="ARBA00022741"/>
    </source>
</evidence>
<keyword evidence="12" id="KW-1185">Reference proteome</keyword>
<keyword evidence="5" id="KW-0819">tRNA processing</keyword>
<evidence type="ECO:0000256" key="5">
    <source>
        <dbReference type="ARBA" id="ARBA00022694"/>
    </source>
</evidence>
<dbReference type="PANTHER" id="PTHR33540">
    <property type="entry name" value="TRNA THREONYLCARBAMOYLADENOSINE BIOSYNTHESIS PROTEIN TSAE"/>
    <property type="match status" value="1"/>
</dbReference>
<accession>Q6KIF8</accession>